<sequence length="262" mass="28906">MSPPPPSSSSTVQQQQQTPFDAFNARLQAAQAAIQSPAYIQVKSLTQRNDASAYARLQSGGQAALTHDDVENNYKVILMTQRRDDMYESMAKLVLGEQYGMGFSMHTSSFSLEMESHFEDAIRMATRATDLATRFDTLLGFTLAARDHNHWMEDWEGEEDEGPPFQAGVAQLGRMWNTLLRETDENLGVLSADTFTRQGVTCMLREFKEAVEDGGEGMVTFPAFGNATGAGGYSTIYGTNGNYVRIYPMHGNAVDITGAEIR</sequence>
<gene>
    <name evidence="1" type="ORF">PPROV_000606600</name>
</gene>
<keyword evidence="2" id="KW-1185">Reference proteome</keyword>
<organism evidence="1 2">
    <name type="scientific">Pycnococcus provasolii</name>
    <dbReference type="NCBI Taxonomy" id="41880"/>
    <lineage>
        <taxon>Eukaryota</taxon>
        <taxon>Viridiplantae</taxon>
        <taxon>Chlorophyta</taxon>
        <taxon>Pseudoscourfieldiophyceae</taxon>
        <taxon>Pseudoscourfieldiales</taxon>
        <taxon>Pycnococcaceae</taxon>
        <taxon>Pycnococcus</taxon>
    </lineage>
</organism>
<name>A0A830HKZ0_9CHLO</name>
<proteinExistence type="predicted"/>
<comment type="caution">
    <text evidence="1">The sequence shown here is derived from an EMBL/GenBank/DDBJ whole genome shotgun (WGS) entry which is preliminary data.</text>
</comment>
<evidence type="ECO:0000313" key="2">
    <source>
        <dbReference type="Proteomes" id="UP000660262"/>
    </source>
</evidence>
<reference evidence="1" key="1">
    <citation type="submission" date="2020-10" db="EMBL/GenBank/DDBJ databases">
        <title>Unveiling of a novel bifunctional photoreceptor, Dualchrome1, isolated from a cosmopolitan green alga.</title>
        <authorList>
            <person name="Suzuki S."/>
            <person name="Kawachi M."/>
        </authorList>
    </citation>
    <scope>NUCLEOTIDE SEQUENCE</scope>
    <source>
        <strain evidence="1">NIES 2893</strain>
    </source>
</reference>
<dbReference type="AlphaFoldDB" id="A0A830HKZ0"/>
<protein>
    <submittedName>
        <fullName evidence="1">Uncharacterized protein</fullName>
    </submittedName>
</protein>
<dbReference type="Proteomes" id="UP000660262">
    <property type="component" value="Unassembled WGS sequence"/>
</dbReference>
<dbReference type="EMBL" id="BNJQ01000016">
    <property type="protein sequence ID" value="GHP07325.1"/>
    <property type="molecule type" value="Genomic_DNA"/>
</dbReference>
<accession>A0A830HKZ0</accession>
<evidence type="ECO:0000313" key="1">
    <source>
        <dbReference type="EMBL" id="GHP07325.1"/>
    </source>
</evidence>